<keyword evidence="2" id="KW-1185">Reference proteome</keyword>
<proteinExistence type="predicted"/>
<evidence type="ECO:0000313" key="1">
    <source>
        <dbReference type="EMBL" id="KNC64979.1"/>
    </source>
</evidence>
<name>A0A0L0EKB0_9EUKA</name>
<sequence length="66" mass="7666">MDELTKEMEHLKDLLGEGAIDNVSENPKDGAENQSLLVNASFWELRSFEYKISETEVEEILWSEFM</sequence>
<dbReference type="Proteomes" id="UP000054560">
    <property type="component" value="Unassembled WGS sequence"/>
</dbReference>
<dbReference type="AlphaFoldDB" id="A0A0L0EKB0"/>
<dbReference type="RefSeq" id="XP_014143080.1">
    <property type="nucleotide sequence ID" value="XM_014287605.1"/>
</dbReference>
<accession>A0A0L0EKB0</accession>
<gene>
    <name evidence="1" type="ORF">SARC_18315</name>
</gene>
<reference evidence="1 2" key="1">
    <citation type="submission" date="2011-02" db="EMBL/GenBank/DDBJ databases">
        <title>The Genome Sequence of Sphaeroforma arctica JP610.</title>
        <authorList>
            <consortium name="The Broad Institute Genome Sequencing Platform"/>
            <person name="Russ C."/>
            <person name="Cuomo C."/>
            <person name="Young S.K."/>
            <person name="Zeng Q."/>
            <person name="Gargeya S."/>
            <person name="Alvarado L."/>
            <person name="Berlin A."/>
            <person name="Chapman S.B."/>
            <person name="Chen Z."/>
            <person name="Freedman E."/>
            <person name="Gellesch M."/>
            <person name="Goldberg J."/>
            <person name="Griggs A."/>
            <person name="Gujja S."/>
            <person name="Heilman E."/>
            <person name="Heiman D."/>
            <person name="Howarth C."/>
            <person name="Mehta T."/>
            <person name="Neiman D."/>
            <person name="Pearson M."/>
            <person name="Roberts A."/>
            <person name="Saif S."/>
            <person name="Shea T."/>
            <person name="Shenoy N."/>
            <person name="Sisk P."/>
            <person name="Stolte C."/>
            <person name="Sykes S."/>
            <person name="White J."/>
            <person name="Yandava C."/>
            <person name="Burger G."/>
            <person name="Gray M.W."/>
            <person name="Holland P.W.H."/>
            <person name="King N."/>
            <person name="Lang F.B.F."/>
            <person name="Roger A.J."/>
            <person name="Ruiz-Trillo I."/>
            <person name="Haas B."/>
            <person name="Nusbaum C."/>
            <person name="Birren B."/>
        </authorList>
    </citation>
    <scope>NUCLEOTIDE SEQUENCE [LARGE SCALE GENOMIC DNA]</scope>
    <source>
        <strain evidence="1 2">JP610</strain>
    </source>
</reference>
<protein>
    <submittedName>
        <fullName evidence="1">Uncharacterized protein</fullName>
    </submittedName>
</protein>
<dbReference type="GeneID" id="25918819"/>
<feature type="non-terminal residue" evidence="1">
    <location>
        <position position="66"/>
    </location>
</feature>
<dbReference type="STRING" id="667725.A0A0L0EKB0"/>
<dbReference type="EMBL" id="KQ257198">
    <property type="protein sequence ID" value="KNC64979.1"/>
    <property type="molecule type" value="Genomic_DNA"/>
</dbReference>
<evidence type="ECO:0000313" key="2">
    <source>
        <dbReference type="Proteomes" id="UP000054560"/>
    </source>
</evidence>
<organism evidence="1 2">
    <name type="scientific">Sphaeroforma arctica JP610</name>
    <dbReference type="NCBI Taxonomy" id="667725"/>
    <lineage>
        <taxon>Eukaryota</taxon>
        <taxon>Ichthyosporea</taxon>
        <taxon>Ichthyophonida</taxon>
        <taxon>Sphaeroforma</taxon>
    </lineage>
</organism>